<dbReference type="PANTHER" id="PTHR42776">
    <property type="entry name" value="SERINE PEPTIDASE S9 FAMILY MEMBER"/>
    <property type="match status" value="1"/>
</dbReference>
<reference evidence="8 9" key="1">
    <citation type="submission" date="2017-04" db="EMBL/GenBank/DDBJ databases">
        <title>Draft genome sequence of Marssonina coronaria NL1: causal agent of apple blotch.</title>
        <authorList>
            <person name="Cheng Q."/>
        </authorList>
    </citation>
    <scope>NUCLEOTIDE SEQUENCE [LARGE SCALE GENOMIC DNA]</scope>
    <source>
        <strain evidence="8 9">NL1</strain>
    </source>
</reference>
<dbReference type="Gene3D" id="3.40.50.1820">
    <property type="entry name" value="alpha/beta hydrolase"/>
    <property type="match status" value="1"/>
</dbReference>
<keyword evidence="3" id="KW-0732">Signal</keyword>
<dbReference type="FunFam" id="3.40.50.1820:FF:000028">
    <property type="entry name" value="S9 family peptidase"/>
    <property type="match status" value="1"/>
</dbReference>
<feature type="domain" description="Peptidase S9 prolyl oligopeptidase catalytic" evidence="7">
    <location>
        <begin position="481"/>
        <end position="690"/>
    </location>
</feature>
<dbReference type="EMBL" id="MZNU01000253">
    <property type="protein sequence ID" value="OWP01980.1"/>
    <property type="molecule type" value="Genomic_DNA"/>
</dbReference>
<evidence type="ECO:0000256" key="6">
    <source>
        <dbReference type="ARBA" id="ARBA00032829"/>
    </source>
</evidence>
<keyword evidence="4" id="KW-0378">Hydrolase</keyword>
<dbReference type="Proteomes" id="UP000242519">
    <property type="component" value="Unassembled WGS sequence"/>
</dbReference>
<dbReference type="GO" id="GO:0004252">
    <property type="term" value="F:serine-type endopeptidase activity"/>
    <property type="evidence" value="ECO:0007669"/>
    <property type="project" value="TreeGrafter"/>
</dbReference>
<evidence type="ECO:0000256" key="2">
    <source>
        <dbReference type="ARBA" id="ARBA00022670"/>
    </source>
</evidence>
<gene>
    <name evidence="8" type="ORF">B2J93_4606</name>
</gene>
<evidence type="ECO:0000256" key="1">
    <source>
        <dbReference type="ARBA" id="ARBA00010040"/>
    </source>
</evidence>
<accession>A0A218Z2X4</accession>
<evidence type="ECO:0000256" key="3">
    <source>
        <dbReference type="ARBA" id="ARBA00022729"/>
    </source>
</evidence>
<evidence type="ECO:0000256" key="4">
    <source>
        <dbReference type="ARBA" id="ARBA00022801"/>
    </source>
</evidence>
<dbReference type="OrthoDB" id="416344at2759"/>
<dbReference type="InterPro" id="IPR029058">
    <property type="entry name" value="AB_hydrolase_fold"/>
</dbReference>
<dbReference type="AlphaFoldDB" id="A0A218Z2X4"/>
<dbReference type="SUPFAM" id="SSF82171">
    <property type="entry name" value="DPP6 N-terminal domain-like"/>
    <property type="match status" value="1"/>
</dbReference>
<dbReference type="InParanoid" id="A0A218Z2X4"/>
<comment type="caution">
    <text evidence="8">The sequence shown here is derived from an EMBL/GenBank/DDBJ whole genome shotgun (WGS) entry which is preliminary data.</text>
</comment>
<organism evidence="8 9">
    <name type="scientific">Diplocarpon coronariae</name>
    <dbReference type="NCBI Taxonomy" id="2795749"/>
    <lineage>
        <taxon>Eukaryota</taxon>
        <taxon>Fungi</taxon>
        <taxon>Dikarya</taxon>
        <taxon>Ascomycota</taxon>
        <taxon>Pezizomycotina</taxon>
        <taxon>Leotiomycetes</taxon>
        <taxon>Helotiales</taxon>
        <taxon>Drepanopezizaceae</taxon>
        <taxon>Diplocarpon</taxon>
    </lineage>
</organism>
<dbReference type="STRING" id="503106.A0A218Z2X4"/>
<comment type="similarity">
    <text evidence="1">Belongs to the peptidase S9C family.</text>
</comment>
<dbReference type="Pfam" id="PF00326">
    <property type="entry name" value="Peptidase_S9"/>
    <property type="match status" value="1"/>
</dbReference>
<evidence type="ECO:0000256" key="5">
    <source>
        <dbReference type="ARBA" id="ARBA00022825"/>
    </source>
</evidence>
<evidence type="ECO:0000313" key="9">
    <source>
        <dbReference type="Proteomes" id="UP000242519"/>
    </source>
</evidence>
<dbReference type="PANTHER" id="PTHR42776:SF13">
    <property type="entry name" value="DIPEPTIDYL-PEPTIDASE 5"/>
    <property type="match status" value="1"/>
</dbReference>
<evidence type="ECO:0000313" key="8">
    <source>
        <dbReference type="EMBL" id="OWP01980.1"/>
    </source>
</evidence>
<evidence type="ECO:0000259" key="7">
    <source>
        <dbReference type="Pfam" id="PF00326"/>
    </source>
</evidence>
<dbReference type="InterPro" id="IPR001375">
    <property type="entry name" value="Peptidase_S9_cat"/>
</dbReference>
<proteinExistence type="inferred from homology"/>
<keyword evidence="2" id="KW-0645">Protease</keyword>
<name>A0A218Z2X4_9HELO</name>
<dbReference type="InterPro" id="IPR011042">
    <property type="entry name" value="6-blade_b-propeller_TolB-like"/>
</dbReference>
<keyword evidence="5" id="KW-0720">Serine protease</keyword>
<dbReference type="SUPFAM" id="SSF53474">
    <property type="entry name" value="alpha/beta-Hydrolases"/>
    <property type="match status" value="1"/>
</dbReference>
<keyword evidence="9" id="KW-1185">Reference proteome</keyword>
<protein>
    <recommendedName>
        <fullName evidence="6">Dipeptidyl-peptidase V</fullName>
    </recommendedName>
</protein>
<sequence length="713" mass="79896">MTVRAEKFTPEVLLSAPRRSAAAPNADGTLALFTVQTWSFQSHSKSVEIRLLDVKTGQTKVFTDDKNDSEPTWLGEKNLVLWLRAGEKGTTSLMLADAENLDHEPEQIAMFNGSVENLKVTHLDSKTIALVVTGLATPSGELYNADNFEKPLTTGKIYEKLFVRHWDAYVTENTNAIWYTTLKKSQGARWMVVAQLTNALAGHNFSLESPVPPFGGKGDFDVSKNGIVFVAKDPNLNDATTTKTNLYYIPLQTFTEARAPPPQLVKTRNLKGYSGSPVFSPNAKSVAFTRMKSKQYESDKPRLLLLPDITDLSNVQEFYETPDGEGRWDLKPEGITWSEDGEELYVTAEENGRGKLFKVPASPYQAQDLPVALTHEGAVSSVELLPNNRLFVNSSSLVDNSIWSVLNPARPSERSIISSSFKGGVSLGISQAQVDEFWYAGAEDQYIHAWLIKPSDFDPKKKYPLAYLIHGGPQGAWNESWSTRWNPLIYAEQGYVVVTPNPTGSSGYGMALQNGIKNNWGGRPYIDLEKGFEYIEANLHYVDTTRAVALGASYGGYMINWIQGHPLGRKFCALVTHDGVFCTLNQYASEELFFPLHDFGGTLWENREGYERWDPSKYTGEWATPHLIIHNELDYRLPIGEGLATFNVLQSRGVESKFLTFSDENHWVLKPENSLLWHKTVLDWINKYSGITKKQDEELSVRVKGDRVGTRRH</sequence>
<dbReference type="Gene3D" id="2.120.10.30">
    <property type="entry name" value="TolB, C-terminal domain"/>
    <property type="match status" value="1"/>
</dbReference>
<dbReference type="GO" id="GO:0006508">
    <property type="term" value="P:proteolysis"/>
    <property type="evidence" value="ECO:0007669"/>
    <property type="project" value="UniProtKB-KW"/>
</dbReference>